<evidence type="ECO:0000256" key="10">
    <source>
        <dbReference type="HAMAP-Rule" id="MF_02019"/>
    </source>
</evidence>
<evidence type="ECO:0000256" key="7">
    <source>
        <dbReference type="ARBA" id="ARBA00022984"/>
    </source>
</evidence>
<dbReference type="Pfam" id="PF01225">
    <property type="entry name" value="Mur_ligase"/>
    <property type="match status" value="1"/>
</dbReference>
<dbReference type="AlphaFoldDB" id="A0A855X4V6"/>
<feature type="domain" description="Mur ligase N-terminal catalytic" evidence="12">
    <location>
        <begin position="17"/>
        <end position="87"/>
    </location>
</feature>
<dbReference type="GO" id="GO:0005524">
    <property type="term" value="F:ATP binding"/>
    <property type="evidence" value="ECO:0007669"/>
    <property type="project" value="UniProtKB-UniRule"/>
</dbReference>
<keyword evidence="6 10" id="KW-0133">Cell shape</keyword>
<keyword evidence="5 10" id="KW-0067">ATP-binding</keyword>
<evidence type="ECO:0000256" key="9">
    <source>
        <dbReference type="ARBA" id="ARBA00023316"/>
    </source>
</evidence>
<dbReference type="GO" id="GO:0047480">
    <property type="term" value="F:UDP-N-acetylmuramoyl-tripeptide-D-alanyl-D-alanine ligase activity"/>
    <property type="evidence" value="ECO:0007669"/>
    <property type="project" value="UniProtKB-UniRule"/>
</dbReference>
<comment type="subcellular location">
    <subcellularLocation>
        <location evidence="10 11">Cytoplasm</location>
    </subcellularLocation>
</comment>
<feature type="binding site" evidence="10">
    <location>
        <begin position="100"/>
        <end position="106"/>
    </location>
    <ligand>
        <name>ATP</name>
        <dbReference type="ChEBI" id="CHEBI:30616"/>
    </ligand>
</feature>
<feature type="domain" description="Mur ligase central" evidence="14">
    <location>
        <begin position="98"/>
        <end position="282"/>
    </location>
</feature>
<evidence type="ECO:0000256" key="6">
    <source>
        <dbReference type="ARBA" id="ARBA00022960"/>
    </source>
</evidence>
<keyword evidence="1 10" id="KW-0963">Cytoplasm</keyword>
<dbReference type="InterPro" id="IPR036565">
    <property type="entry name" value="Mur-like_cat_sf"/>
</dbReference>
<keyword evidence="2 10" id="KW-0436">Ligase</keyword>
<evidence type="ECO:0000259" key="12">
    <source>
        <dbReference type="Pfam" id="PF01225"/>
    </source>
</evidence>
<evidence type="ECO:0000256" key="1">
    <source>
        <dbReference type="ARBA" id="ARBA00022490"/>
    </source>
</evidence>
<dbReference type="GO" id="GO:0071555">
    <property type="term" value="P:cell wall organization"/>
    <property type="evidence" value="ECO:0007669"/>
    <property type="project" value="UniProtKB-KW"/>
</dbReference>
<dbReference type="InterPro" id="IPR051046">
    <property type="entry name" value="MurCDEF_CellWall_CoF430Synth"/>
</dbReference>
<evidence type="ECO:0000259" key="13">
    <source>
        <dbReference type="Pfam" id="PF02875"/>
    </source>
</evidence>
<dbReference type="Pfam" id="PF08245">
    <property type="entry name" value="Mur_ligase_M"/>
    <property type="match status" value="1"/>
</dbReference>
<evidence type="ECO:0000256" key="11">
    <source>
        <dbReference type="RuleBase" id="RU004136"/>
    </source>
</evidence>
<keyword evidence="8 10" id="KW-0131">Cell cycle</keyword>
<evidence type="ECO:0000256" key="4">
    <source>
        <dbReference type="ARBA" id="ARBA00022741"/>
    </source>
</evidence>
<dbReference type="GO" id="GO:0009252">
    <property type="term" value="P:peptidoglycan biosynthetic process"/>
    <property type="evidence" value="ECO:0007669"/>
    <property type="project" value="UniProtKB-UniRule"/>
</dbReference>
<dbReference type="InterPro" id="IPR036615">
    <property type="entry name" value="Mur_ligase_C_dom_sf"/>
</dbReference>
<dbReference type="EMBL" id="PQAP01000011">
    <property type="protein sequence ID" value="PWB75331.1"/>
    <property type="molecule type" value="Genomic_DNA"/>
</dbReference>
<dbReference type="InterPro" id="IPR000713">
    <property type="entry name" value="Mur_ligase_N"/>
</dbReference>
<feature type="domain" description="Mur ligase C-terminal" evidence="13">
    <location>
        <begin position="305"/>
        <end position="430"/>
    </location>
</feature>
<name>A0A855X4V6_9BACT</name>
<evidence type="ECO:0000256" key="8">
    <source>
        <dbReference type="ARBA" id="ARBA00023306"/>
    </source>
</evidence>
<comment type="caution">
    <text evidence="15">The sequence shown here is derived from an EMBL/GenBank/DDBJ whole genome shotgun (WGS) entry which is preliminary data.</text>
</comment>
<dbReference type="GO" id="GO:0005737">
    <property type="term" value="C:cytoplasm"/>
    <property type="evidence" value="ECO:0007669"/>
    <property type="project" value="UniProtKB-SubCell"/>
</dbReference>
<evidence type="ECO:0000313" key="16">
    <source>
        <dbReference type="Proteomes" id="UP000250918"/>
    </source>
</evidence>
<evidence type="ECO:0000313" key="15">
    <source>
        <dbReference type="EMBL" id="PWB75331.1"/>
    </source>
</evidence>
<evidence type="ECO:0000256" key="5">
    <source>
        <dbReference type="ARBA" id="ARBA00022840"/>
    </source>
</evidence>
<dbReference type="NCBIfam" id="TIGR01143">
    <property type="entry name" value="murF"/>
    <property type="match status" value="1"/>
</dbReference>
<dbReference type="EC" id="6.3.2.10" evidence="10 11"/>
<dbReference type="Gene3D" id="3.40.1190.10">
    <property type="entry name" value="Mur-like, catalytic domain"/>
    <property type="match status" value="1"/>
</dbReference>
<dbReference type="InterPro" id="IPR035911">
    <property type="entry name" value="MurE/MurF_N"/>
</dbReference>
<keyword evidence="7 10" id="KW-0573">Peptidoglycan synthesis</keyword>
<keyword evidence="9 10" id="KW-0961">Cell wall biogenesis/degradation</keyword>
<comment type="pathway">
    <text evidence="10 11">Cell wall biogenesis; peptidoglycan biosynthesis.</text>
</comment>
<dbReference type="GO" id="GO:0008360">
    <property type="term" value="P:regulation of cell shape"/>
    <property type="evidence" value="ECO:0007669"/>
    <property type="project" value="UniProtKB-KW"/>
</dbReference>
<dbReference type="SUPFAM" id="SSF53623">
    <property type="entry name" value="MurD-like peptide ligases, catalytic domain"/>
    <property type="match status" value="1"/>
</dbReference>
<evidence type="ECO:0000256" key="2">
    <source>
        <dbReference type="ARBA" id="ARBA00022598"/>
    </source>
</evidence>
<keyword evidence="3 10" id="KW-0132">Cell division</keyword>
<organism evidence="15 16">
    <name type="scientific">candidate division GN15 bacterium</name>
    <dbReference type="NCBI Taxonomy" id="2072418"/>
    <lineage>
        <taxon>Bacteria</taxon>
        <taxon>candidate division GN15</taxon>
    </lineage>
</organism>
<dbReference type="InterPro" id="IPR005863">
    <property type="entry name" value="UDP-N-AcMur_synth"/>
</dbReference>
<sequence>MSGGSLMTPDKSGTVFSGVSIDSRTVKKGELFIALRGQRSDGHAYLEKAIAAGASGVIVETDYLSRHAAVIKVHDSHEAMINLAARYREMTTAEYVGITGSNGKTTTKEMAHTLLSAVATDIYRSAGNLNNLYGLPLALFAMPQSTRVAIMEMGISTPGEMTQLASIVRPDLAVITSVAATHLEFLGSIEGVAKAKLELVTNASATVPVIINADDPVLVAETKKHRSKYISFGLDEPADFKPSKISTDDSGASIVEIERHTFILPLFGRHQVYNLVAAYATARTLGYSFDKIDTRTIAFTTAPMRGQRVTKSGVTFIVDCYNANPESVRLGLLSLDAIPFSGRRVLVLGDMLELGESSEKYHRELGRFLAEHRADVIVLVGPLTRFAHDAALHAGVSARTLLHYTDAAACAEDIRGIVRTGDLVYLKGSRGIGLERVFDAFAEKGEMS</sequence>
<comment type="catalytic activity">
    <reaction evidence="10 11">
        <text>D-alanyl-D-alanine + UDP-N-acetyl-alpha-D-muramoyl-L-alanyl-gamma-D-glutamyl-meso-2,6-diaminopimelate + ATP = UDP-N-acetyl-alpha-D-muramoyl-L-alanyl-gamma-D-glutamyl-meso-2,6-diaminopimeloyl-D-alanyl-D-alanine + ADP + phosphate + H(+)</text>
        <dbReference type="Rhea" id="RHEA:28374"/>
        <dbReference type="ChEBI" id="CHEBI:15378"/>
        <dbReference type="ChEBI" id="CHEBI:30616"/>
        <dbReference type="ChEBI" id="CHEBI:43474"/>
        <dbReference type="ChEBI" id="CHEBI:57822"/>
        <dbReference type="ChEBI" id="CHEBI:61386"/>
        <dbReference type="ChEBI" id="CHEBI:83905"/>
        <dbReference type="ChEBI" id="CHEBI:456216"/>
        <dbReference type="EC" id="6.3.2.10"/>
    </reaction>
</comment>
<dbReference type="SUPFAM" id="SSF53244">
    <property type="entry name" value="MurD-like peptide ligases, peptide-binding domain"/>
    <property type="match status" value="1"/>
</dbReference>
<dbReference type="SUPFAM" id="SSF63418">
    <property type="entry name" value="MurE/MurF N-terminal domain"/>
    <property type="match status" value="1"/>
</dbReference>
<dbReference type="InterPro" id="IPR004101">
    <property type="entry name" value="Mur_ligase_C"/>
</dbReference>
<gene>
    <name evidence="10" type="primary">murF</name>
    <name evidence="15" type="ORF">C3F09_02920</name>
</gene>
<dbReference type="InterPro" id="IPR013221">
    <property type="entry name" value="Mur_ligase_cen"/>
</dbReference>
<reference evidence="15 16" key="1">
    <citation type="journal article" date="2018" name="ISME J.">
        <title>A methanotrophic archaeon couples anaerobic oxidation of methane to Fe(III) reduction.</title>
        <authorList>
            <person name="Cai C."/>
            <person name="Leu A.O."/>
            <person name="Xie G.J."/>
            <person name="Guo J."/>
            <person name="Feng Y."/>
            <person name="Zhao J.X."/>
            <person name="Tyson G.W."/>
            <person name="Yuan Z."/>
            <person name="Hu S."/>
        </authorList>
    </citation>
    <scope>NUCLEOTIDE SEQUENCE [LARGE SCALE GENOMIC DNA]</scope>
    <source>
        <strain evidence="15">FeB_12</strain>
    </source>
</reference>
<protein>
    <recommendedName>
        <fullName evidence="10 11">UDP-N-acetylmuramoyl-tripeptide--D-alanyl-D-alanine ligase</fullName>
        <ecNumber evidence="10 11">6.3.2.10</ecNumber>
    </recommendedName>
    <alternativeName>
        <fullName evidence="10">D-alanyl-D-alanine-adding enzyme</fullName>
    </alternativeName>
</protein>
<keyword evidence="4 10" id="KW-0547">Nucleotide-binding</keyword>
<evidence type="ECO:0000259" key="14">
    <source>
        <dbReference type="Pfam" id="PF08245"/>
    </source>
</evidence>
<dbReference type="Gene3D" id="3.90.190.20">
    <property type="entry name" value="Mur ligase, C-terminal domain"/>
    <property type="match status" value="1"/>
</dbReference>
<dbReference type="PANTHER" id="PTHR43024:SF1">
    <property type="entry name" value="UDP-N-ACETYLMURAMOYL-TRIPEPTIDE--D-ALANYL-D-ALANINE LIGASE"/>
    <property type="match status" value="1"/>
</dbReference>
<dbReference type="Proteomes" id="UP000250918">
    <property type="component" value="Unassembled WGS sequence"/>
</dbReference>
<dbReference type="HAMAP" id="MF_02019">
    <property type="entry name" value="MurF"/>
    <property type="match status" value="1"/>
</dbReference>
<comment type="function">
    <text evidence="10 11">Involved in cell wall formation. Catalyzes the final step in the synthesis of UDP-N-acetylmuramoyl-pentapeptide, the precursor of murein.</text>
</comment>
<dbReference type="GO" id="GO:0051301">
    <property type="term" value="P:cell division"/>
    <property type="evidence" value="ECO:0007669"/>
    <property type="project" value="UniProtKB-KW"/>
</dbReference>
<comment type="similarity">
    <text evidence="10">Belongs to the MurCDEF family. MurF subfamily.</text>
</comment>
<accession>A0A855X4V6</accession>
<dbReference type="Pfam" id="PF02875">
    <property type="entry name" value="Mur_ligase_C"/>
    <property type="match status" value="1"/>
</dbReference>
<proteinExistence type="inferred from homology"/>
<dbReference type="PANTHER" id="PTHR43024">
    <property type="entry name" value="UDP-N-ACETYLMURAMOYL-TRIPEPTIDE--D-ALANYL-D-ALANINE LIGASE"/>
    <property type="match status" value="1"/>
</dbReference>
<dbReference type="UniPathway" id="UPA00219"/>
<dbReference type="Gene3D" id="3.40.1390.10">
    <property type="entry name" value="MurE/MurF, N-terminal domain"/>
    <property type="match status" value="1"/>
</dbReference>
<evidence type="ECO:0000256" key="3">
    <source>
        <dbReference type="ARBA" id="ARBA00022618"/>
    </source>
</evidence>